<dbReference type="Pfam" id="PF02720">
    <property type="entry name" value="DUF222"/>
    <property type="match status" value="1"/>
</dbReference>
<feature type="domain" description="DUF222" evidence="2">
    <location>
        <begin position="43"/>
        <end position="171"/>
    </location>
</feature>
<dbReference type="AlphaFoldDB" id="A0A7I7SV69"/>
<organism evidence="3 4">
    <name type="scientific">Mycolicibacterium sarraceniae</name>
    <dbReference type="NCBI Taxonomy" id="1534348"/>
    <lineage>
        <taxon>Bacteria</taxon>
        <taxon>Bacillati</taxon>
        <taxon>Actinomycetota</taxon>
        <taxon>Actinomycetes</taxon>
        <taxon>Mycobacteriales</taxon>
        <taxon>Mycobacteriaceae</taxon>
        <taxon>Mycolicibacterium</taxon>
    </lineage>
</organism>
<sequence length="174" mass="19443">MSVGRTSVRRYEFGSAALDALDAAVELVGAADIEELPGPERFAVLERLETAVRRQVAVCHEQITHLERYEGCPPIPIVLADVLRISRPAARRRVRDAEQLTARTTLTGERLAPLLPETAKAWAAGCLDGEHLRVIQKFFTELPTQRRHQRLPPPENDSSPKATKEPRRRLALVT</sequence>
<evidence type="ECO:0000313" key="4">
    <source>
        <dbReference type="Proteomes" id="UP000466445"/>
    </source>
</evidence>
<keyword evidence="4" id="KW-1185">Reference proteome</keyword>
<dbReference type="InterPro" id="IPR003870">
    <property type="entry name" value="DUF222"/>
</dbReference>
<evidence type="ECO:0000259" key="2">
    <source>
        <dbReference type="Pfam" id="PF02720"/>
    </source>
</evidence>
<gene>
    <name evidence="3" type="ORF">MSAR_32050</name>
</gene>
<dbReference type="Proteomes" id="UP000466445">
    <property type="component" value="Chromosome"/>
</dbReference>
<name>A0A7I7SV69_9MYCO</name>
<feature type="region of interest" description="Disordered" evidence="1">
    <location>
        <begin position="144"/>
        <end position="174"/>
    </location>
</feature>
<proteinExistence type="predicted"/>
<dbReference type="KEGG" id="msar:MSAR_32050"/>
<accession>A0A7I7SV69</accession>
<dbReference type="EMBL" id="AP022595">
    <property type="protein sequence ID" value="BBY60069.1"/>
    <property type="molecule type" value="Genomic_DNA"/>
</dbReference>
<evidence type="ECO:0000313" key="3">
    <source>
        <dbReference type="EMBL" id="BBY60069.1"/>
    </source>
</evidence>
<evidence type="ECO:0000256" key="1">
    <source>
        <dbReference type="SAM" id="MobiDB-lite"/>
    </source>
</evidence>
<protein>
    <recommendedName>
        <fullName evidence="2">DUF222 domain-containing protein</fullName>
    </recommendedName>
</protein>
<reference evidence="3 4" key="1">
    <citation type="journal article" date="2019" name="Emerg. Microbes Infect.">
        <title>Comprehensive subspecies identification of 175 nontuberculous mycobacteria species based on 7547 genomic profiles.</title>
        <authorList>
            <person name="Matsumoto Y."/>
            <person name="Kinjo T."/>
            <person name="Motooka D."/>
            <person name="Nabeya D."/>
            <person name="Jung N."/>
            <person name="Uechi K."/>
            <person name="Horii T."/>
            <person name="Iida T."/>
            <person name="Fujita J."/>
            <person name="Nakamura S."/>
        </authorList>
    </citation>
    <scope>NUCLEOTIDE SEQUENCE [LARGE SCALE GENOMIC DNA]</scope>
    <source>
        <strain evidence="3 4">JCM 30395</strain>
    </source>
</reference>